<dbReference type="RefSeq" id="WP_188684987.1">
    <property type="nucleotide sequence ID" value="NZ_BMKX01000003.1"/>
</dbReference>
<dbReference type="EMBL" id="BMKX01000003">
    <property type="protein sequence ID" value="GGJ58602.1"/>
    <property type="molecule type" value="Genomic_DNA"/>
</dbReference>
<sequence length="86" mass="9735">MKAIDKLKAKAAEQTTEQLFACMLLLDQQMEGFGTPEQRMVYASMADTIEERHGLNEAMETIFMDINYSGTYREALEVAYCTVVAE</sequence>
<name>A0ABQ2DIN3_9MICC</name>
<dbReference type="Proteomes" id="UP000606115">
    <property type="component" value="Unassembled WGS sequence"/>
</dbReference>
<dbReference type="GeneID" id="303304034"/>
<comment type="caution">
    <text evidence="1">The sequence shown here is derived from an EMBL/GenBank/DDBJ whole genome shotgun (WGS) entry which is preliminary data.</text>
</comment>
<protein>
    <submittedName>
        <fullName evidence="1">Uncharacterized protein</fullName>
    </submittedName>
</protein>
<gene>
    <name evidence="1" type="ORF">GCM10007173_16670</name>
</gene>
<keyword evidence="2" id="KW-1185">Reference proteome</keyword>
<proteinExistence type="predicted"/>
<accession>A0ABQ2DIN3</accession>
<evidence type="ECO:0000313" key="1">
    <source>
        <dbReference type="EMBL" id="GGJ58602.1"/>
    </source>
</evidence>
<reference evidence="2" key="1">
    <citation type="journal article" date="2019" name="Int. J. Syst. Evol. Microbiol.">
        <title>The Global Catalogue of Microorganisms (GCM) 10K type strain sequencing project: providing services to taxonomists for standard genome sequencing and annotation.</title>
        <authorList>
            <consortium name="The Broad Institute Genomics Platform"/>
            <consortium name="The Broad Institute Genome Sequencing Center for Infectious Disease"/>
            <person name="Wu L."/>
            <person name="Ma J."/>
        </authorList>
    </citation>
    <scope>NUCLEOTIDE SEQUENCE [LARGE SCALE GENOMIC DNA]</scope>
    <source>
        <strain evidence="2">CGMCC 1.3685</strain>
    </source>
</reference>
<organism evidence="1 2">
    <name type="scientific">Glutamicibacter ardleyensis</name>
    <dbReference type="NCBI Taxonomy" id="225894"/>
    <lineage>
        <taxon>Bacteria</taxon>
        <taxon>Bacillati</taxon>
        <taxon>Actinomycetota</taxon>
        <taxon>Actinomycetes</taxon>
        <taxon>Micrococcales</taxon>
        <taxon>Micrococcaceae</taxon>
        <taxon>Glutamicibacter</taxon>
    </lineage>
</organism>
<evidence type="ECO:0000313" key="2">
    <source>
        <dbReference type="Proteomes" id="UP000606115"/>
    </source>
</evidence>